<proteinExistence type="predicted"/>
<organism evidence="2 3">
    <name type="scientific">Cohnella ginsengisoli</name>
    <dbReference type="NCBI Taxonomy" id="425004"/>
    <lineage>
        <taxon>Bacteria</taxon>
        <taxon>Bacillati</taxon>
        <taxon>Bacillota</taxon>
        <taxon>Bacilli</taxon>
        <taxon>Bacillales</taxon>
        <taxon>Paenibacillaceae</taxon>
        <taxon>Cohnella</taxon>
    </lineage>
</organism>
<feature type="compositionally biased region" description="Basic residues" evidence="1">
    <location>
        <begin position="41"/>
        <end position="56"/>
    </location>
</feature>
<name>A0A9X4QQN3_9BACL</name>
<keyword evidence="3" id="KW-1185">Reference proteome</keyword>
<dbReference type="Proteomes" id="UP001153387">
    <property type="component" value="Unassembled WGS sequence"/>
</dbReference>
<dbReference type="EMBL" id="JAPDHZ010000008">
    <property type="protein sequence ID" value="MDG0794781.1"/>
    <property type="molecule type" value="Genomic_DNA"/>
</dbReference>
<evidence type="ECO:0000256" key="1">
    <source>
        <dbReference type="SAM" id="MobiDB-lite"/>
    </source>
</evidence>
<feature type="region of interest" description="Disordered" evidence="1">
    <location>
        <begin position="1"/>
        <end position="75"/>
    </location>
</feature>
<gene>
    <name evidence="2" type="ORF">OMP38_31110</name>
</gene>
<protein>
    <submittedName>
        <fullName evidence="2">Uncharacterized protein</fullName>
    </submittedName>
</protein>
<dbReference type="AlphaFoldDB" id="A0A9X4QQN3"/>
<reference evidence="2 3" key="1">
    <citation type="submission" date="2022-10" db="EMBL/GenBank/DDBJ databases">
        <title>Comparative genomic analysis of Cohnella hashimotonis sp. nov., isolated from the International Space Station.</title>
        <authorList>
            <person name="Simpson A."/>
            <person name="Venkateswaran K."/>
        </authorList>
    </citation>
    <scope>NUCLEOTIDE SEQUENCE [LARGE SCALE GENOMIC DNA]</scope>
    <source>
        <strain evidence="2 3">DSM 18997</strain>
    </source>
</reference>
<comment type="caution">
    <text evidence="2">The sequence shown here is derived from an EMBL/GenBank/DDBJ whole genome shotgun (WGS) entry which is preliminary data.</text>
</comment>
<dbReference type="RefSeq" id="WP_277568507.1">
    <property type="nucleotide sequence ID" value="NZ_JAPDHZ010000008.1"/>
</dbReference>
<accession>A0A9X4QQN3</accession>
<sequence>MEMSRIVCKQARKADARAYRRRRRSRSRGTVGSEGGDSGRPLRKKEKSGRSVRRAGRQAIARPERARADAGRGLAEKARRACESFPDLLGIEGGWAGTL</sequence>
<feature type="compositionally biased region" description="Basic and acidic residues" evidence="1">
    <location>
        <begin position="62"/>
        <end position="75"/>
    </location>
</feature>
<evidence type="ECO:0000313" key="3">
    <source>
        <dbReference type="Proteomes" id="UP001153387"/>
    </source>
</evidence>
<evidence type="ECO:0000313" key="2">
    <source>
        <dbReference type="EMBL" id="MDG0794781.1"/>
    </source>
</evidence>